<comment type="caution">
    <text evidence="1">The sequence shown here is derived from an EMBL/GenBank/DDBJ whole genome shotgun (WGS) entry which is preliminary data.</text>
</comment>
<reference evidence="1" key="1">
    <citation type="submission" date="2021-01" db="EMBL/GenBank/DDBJ databases">
        <authorList>
            <consortium name="Genoscope - CEA"/>
            <person name="William W."/>
        </authorList>
    </citation>
    <scope>NUCLEOTIDE SEQUENCE</scope>
</reference>
<keyword evidence="2" id="KW-1185">Reference proteome</keyword>
<name>A0A8S1PRS3_PARPR</name>
<evidence type="ECO:0000313" key="2">
    <source>
        <dbReference type="Proteomes" id="UP000688137"/>
    </source>
</evidence>
<organism evidence="1 2">
    <name type="scientific">Paramecium primaurelia</name>
    <dbReference type="NCBI Taxonomy" id="5886"/>
    <lineage>
        <taxon>Eukaryota</taxon>
        <taxon>Sar</taxon>
        <taxon>Alveolata</taxon>
        <taxon>Ciliophora</taxon>
        <taxon>Intramacronucleata</taxon>
        <taxon>Oligohymenophorea</taxon>
        <taxon>Peniculida</taxon>
        <taxon>Parameciidae</taxon>
        <taxon>Paramecium</taxon>
    </lineage>
</organism>
<dbReference type="EMBL" id="CAJJDM010000129">
    <property type="protein sequence ID" value="CAD8105258.1"/>
    <property type="molecule type" value="Genomic_DNA"/>
</dbReference>
<gene>
    <name evidence="1" type="ORF">PPRIM_AZ9-3.1.T1260142</name>
</gene>
<evidence type="ECO:0000313" key="1">
    <source>
        <dbReference type="EMBL" id="CAD8105258.1"/>
    </source>
</evidence>
<proteinExistence type="predicted"/>
<accession>A0A8S1PRS3</accession>
<sequence>MSTPQFGSEQDEEELIAFVNEILREQRQEKQQIQINILPSSDEKNIPIVHHEVCLQTDPITMGEIDSLIGNFEQMTFQKSIYQQIQLLGACACFKLCEIFSGNEQPLTRIKMDALREKLNKQTRETIFRQNRNNYYQNSDQGGKKTDDHAIQKAVLENQQLQQQDELDTCKQLIFLLLFLFRDPISTKQEIDVVKIVKKSKPKIVLKKKST</sequence>
<dbReference type="Proteomes" id="UP000688137">
    <property type="component" value="Unassembled WGS sequence"/>
</dbReference>
<dbReference type="AlphaFoldDB" id="A0A8S1PRS3"/>
<protein>
    <submittedName>
        <fullName evidence="1">Uncharacterized protein</fullName>
    </submittedName>
</protein>